<feature type="transmembrane region" description="Helical" evidence="5">
    <location>
        <begin position="349"/>
        <end position="373"/>
    </location>
</feature>
<keyword evidence="3 5" id="KW-1133">Transmembrane helix</keyword>
<reference evidence="7 8" key="1">
    <citation type="journal article" date="2021" name="Sci. Rep.">
        <title>The distribution of antibiotic resistance genes in chicken gut microbiota commensals.</title>
        <authorList>
            <person name="Juricova H."/>
            <person name="Matiasovicova J."/>
            <person name="Kubasova T."/>
            <person name="Cejkova D."/>
            <person name="Rychlik I."/>
        </authorList>
    </citation>
    <scope>NUCLEOTIDE SEQUENCE [LARGE SCALE GENOMIC DNA]</scope>
    <source>
        <strain evidence="7 8">An819</strain>
    </source>
</reference>
<dbReference type="Proteomes" id="UP000764045">
    <property type="component" value="Unassembled WGS sequence"/>
</dbReference>
<comment type="subcellular location">
    <subcellularLocation>
        <location evidence="1">Membrane</location>
        <topology evidence="1">Multi-pass membrane protein</topology>
    </subcellularLocation>
</comment>
<comment type="caution">
    <text evidence="7">The sequence shown here is derived from an EMBL/GenBank/DDBJ whole genome shotgun (WGS) entry which is preliminary data.</text>
</comment>
<evidence type="ECO:0000256" key="2">
    <source>
        <dbReference type="ARBA" id="ARBA00022692"/>
    </source>
</evidence>
<evidence type="ECO:0000256" key="5">
    <source>
        <dbReference type="SAM" id="Phobius"/>
    </source>
</evidence>
<feature type="domain" description="O-antigen ligase-related" evidence="6">
    <location>
        <begin position="200"/>
        <end position="367"/>
    </location>
</feature>
<gene>
    <name evidence="7" type="ORF">H6B30_09975</name>
</gene>
<evidence type="ECO:0000256" key="1">
    <source>
        <dbReference type="ARBA" id="ARBA00004141"/>
    </source>
</evidence>
<protein>
    <submittedName>
        <fullName evidence="7">O-antigen ligase family protein</fullName>
    </submittedName>
</protein>
<evidence type="ECO:0000313" key="8">
    <source>
        <dbReference type="Proteomes" id="UP000764045"/>
    </source>
</evidence>
<dbReference type="EMBL" id="JACJJL010000015">
    <property type="protein sequence ID" value="MBM6662070.1"/>
    <property type="molecule type" value="Genomic_DNA"/>
</dbReference>
<feature type="transmembrane region" description="Helical" evidence="5">
    <location>
        <begin position="404"/>
        <end position="423"/>
    </location>
</feature>
<keyword evidence="2 5" id="KW-0812">Transmembrane</keyword>
<feature type="transmembrane region" description="Helical" evidence="5">
    <location>
        <begin position="22"/>
        <end position="39"/>
    </location>
</feature>
<evidence type="ECO:0000256" key="3">
    <source>
        <dbReference type="ARBA" id="ARBA00022989"/>
    </source>
</evidence>
<feature type="transmembrane region" description="Helical" evidence="5">
    <location>
        <begin position="135"/>
        <end position="155"/>
    </location>
</feature>
<evidence type="ECO:0000256" key="4">
    <source>
        <dbReference type="ARBA" id="ARBA00023136"/>
    </source>
</evidence>
<accession>A0A938WMM0</accession>
<feature type="transmembrane region" description="Helical" evidence="5">
    <location>
        <begin position="51"/>
        <end position="67"/>
    </location>
</feature>
<name>A0A938WMM0_9BACT</name>
<keyword evidence="7" id="KW-0436">Ligase</keyword>
<feature type="transmembrane region" description="Helical" evidence="5">
    <location>
        <begin position="201"/>
        <end position="229"/>
    </location>
</feature>
<feature type="transmembrane region" description="Helical" evidence="5">
    <location>
        <begin position="176"/>
        <end position="195"/>
    </location>
</feature>
<evidence type="ECO:0000313" key="7">
    <source>
        <dbReference type="EMBL" id="MBM6662070.1"/>
    </source>
</evidence>
<organism evidence="7 8">
    <name type="scientific">Marseilla massiliensis</name>
    <dbReference type="NCBI Taxonomy" id="1841864"/>
    <lineage>
        <taxon>Bacteria</taxon>
        <taxon>Pseudomonadati</taxon>
        <taxon>Bacteroidota</taxon>
        <taxon>Bacteroidia</taxon>
        <taxon>Bacteroidales</taxon>
        <taxon>Prevotellaceae</taxon>
        <taxon>Marseilla</taxon>
    </lineage>
</organism>
<keyword evidence="4 5" id="KW-0472">Membrane</keyword>
<keyword evidence="8" id="KW-1185">Reference proteome</keyword>
<feature type="transmembrane region" description="Helical" evidence="5">
    <location>
        <begin position="380"/>
        <end position="398"/>
    </location>
</feature>
<dbReference type="Pfam" id="PF04932">
    <property type="entry name" value="Wzy_C"/>
    <property type="match status" value="1"/>
</dbReference>
<feature type="transmembrane region" description="Helical" evidence="5">
    <location>
        <begin position="236"/>
        <end position="255"/>
    </location>
</feature>
<sequence length="441" mass="51304">MTLLYIAFLAFSIIQWFRNKKAISIIFLIFSLCNCFRLLDLGSISGKVADYALIYVFVILVYSYKNINLKGDFVGKLVITIVGYCTISLICTIVFTEEKPILAFQAYRRCLTLLMYFVIKQLNSKELFDTIKYTLWIVIISALLYILQPLGIHLYQGGQDETFYAGEMTRYRNAPNYIHFFILFLLFSNFKISTARKYICLLILLCGLILPMSRTNIFTLGVVIIVYLLSQREMKAVFGLTIVCLIAFAIFGSYWEYRMGSTDTSNDIMSALSMRNYKDYDGSGGTFQFRIAMLMERIDYLWKSQNIWFGIGFPHELSAYTRSHFNFMVGTSLNTEYGMLRCYIETPDISWVTLLMRLGLIGIILYMSMFFYMCKRFFKFHMPLGVCALLWQTYLLLTSFSGDVIGMSAFNNYCLMFVLYNYIIHYHGINKDRTEQLNRIA</sequence>
<proteinExistence type="predicted"/>
<dbReference type="RefSeq" id="WP_205110154.1">
    <property type="nucleotide sequence ID" value="NZ_JACJJL010000015.1"/>
</dbReference>
<feature type="transmembrane region" description="Helical" evidence="5">
    <location>
        <begin position="73"/>
        <end position="94"/>
    </location>
</feature>
<dbReference type="InterPro" id="IPR007016">
    <property type="entry name" value="O-antigen_ligase-rel_domated"/>
</dbReference>
<dbReference type="GO" id="GO:0016020">
    <property type="term" value="C:membrane"/>
    <property type="evidence" value="ECO:0007669"/>
    <property type="project" value="UniProtKB-SubCell"/>
</dbReference>
<dbReference type="AlphaFoldDB" id="A0A938WMM0"/>
<evidence type="ECO:0000259" key="6">
    <source>
        <dbReference type="Pfam" id="PF04932"/>
    </source>
</evidence>
<dbReference type="GO" id="GO:0016874">
    <property type="term" value="F:ligase activity"/>
    <property type="evidence" value="ECO:0007669"/>
    <property type="project" value="UniProtKB-KW"/>
</dbReference>